<proteinExistence type="predicted"/>
<gene>
    <name evidence="2" type="ORF">MPL3356_410015</name>
</gene>
<reference evidence="3" key="1">
    <citation type="submission" date="2014-08" db="EMBL/GenBank/DDBJ databases">
        <authorList>
            <person name="Moulin L."/>
        </authorList>
    </citation>
    <scope>NUCLEOTIDE SEQUENCE [LARGE SCALE GENOMIC DNA]</scope>
</reference>
<accession>A0A090E558</accession>
<evidence type="ECO:0000313" key="3">
    <source>
        <dbReference type="Proteomes" id="UP000045285"/>
    </source>
</evidence>
<protein>
    <submittedName>
        <fullName evidence="2">Uncharacterized protein</fullName>
    </submittedName>
</protein>
<feature type="compositionally biased region" description="Basic and acidic residues" evidence="1">
    <location>
        <begin position="69"/>
        <end position="81"/>
    </location>
</feature>
<name>A0A090E558_MESPL</name>
<dbReference type="EMBL" id="CCMZ01000036">
    <property type="protein sequence ID" value="CDX24680.1"/>
    <property type="molecule type" value="Genomic_DNA"/>
</dbReference>
<sequence length="81" mass="8455">MIPRSGSVALANSRPPLRRVSLGTSPPIDGGKERREVASLGTLPLPPEGGEVAPRAGDGVGEGAAQTRSRREVMLGQEIRQ</sequence>
<feature type="region of interest" description="Disordered" evidence="1">
    <location>
        <begin position="1"/>
        <end position="81"/>
    </location>
</feature>
<dbReference type="Proteomes" id="UP000045285">
    <property type="component" value="Unassembled WGS sequence"/>
</dbReference>
<evidence type="ECO:0000256" key="1">
    <source>
        <dbReference type="SAM" id="MobiDB-lite"/>
    </source>
</evidence>
<organism evidence="2 3">
    <name type="scientific">Mesorhizobium plurifarium</name>
    <dbReference type="NCBI Taxonomy" id="69974"/>
    <lineage>
        <taxon>Bacteria</taxon>
        <taxon>Pseudomonadati</taxon>
        <taxon>Pseudomonadota</taxon>
        <taxon>Alphaproteobacteria</taxon>
        <taxon>Hyphomicrobiales</taxon>
        <taxon>Phyllobacteriaceae</taxon>
        <taxon>Mesorhizobium</taxon>
    </lineage>
</organism>
<dbReference type="AlphaFoldDB" id="A0A090E558"/>
<evidence type="ECO:0000313" key="2">
    <source>
        <dbReference type="EMBL" id="CDX24680.1"/>
    </source>
</evidence>
<keyword evidence="3" id="KW-1185">Reference proteome</keyword>